<dbReference type="InterPro" id="IPR016166">
    <property type="entry name" value="FAD-bd_PCMH"/>
</dbReference>
<dbReference type="PANTHER" id="PTHR42973">
    <property type="entry name" value="BINDING OXIDOREDUCTASE, PUTATIVE (AFU_ORTHOLOGUE AFUA_1G17690)-RELATED"/>
    <property type="match status" value="1"/>
</dbReference>
<reference evidence="8 9" key="1">
    <citation type="journal article" date="2019" name="Int. J. Syst. Evol. Microbiol.">
        <title>The Global Catalogue of Microorganisms (GCM) 10K type strain sequencing project: providing services to taxonomists for standard genome sequencing and annotation.</title>
        <authorList>
            <consortium name="The Broad Institute Genomics Platform"/>
            <consortium name="The Broad Institute Genome Sequencing Center for Infectious Disease"/>
            <person name="Wu L."/>
            <person name="Ma J."/>
        </authorList>
    </citation>
    <scope>NUCLEOTIDE SEQUENCE [LARGE SCALE GENOMIC DNA]</scope>
    <source>
        <strain evidence="8 9">JCM 3146</strain>
    </source>
</reference>
<protein>
    <submittedName>
        <fullName evidence="8">FAD-binding oxidoreductase</fullName>
    </submittedName>
</protein>
<dbReference type="PROSITE" id="PS00862">
    <property type="entry name" value="OX2_COVAL_FAD"/>
    <property type="match status" value="1"/>
</dbReference>
<dbReference type="Gene3D" id="3.40.462.20">
    <property type="match status" value="1"/>
</dbReference>
<organism evidence="8 9">
    <name type="scientific">Actinoallomurus spadix</name>
    <dbReference type="NCBI Taxonomy" id="79912"/>
    <lineage>
        <taxon>Bacteria</taxon>
        <taxon>Bacillati</taxon>
        <taxon>Actinomycetota</taxon>
        <taxon>Actinomycetes</taxon>
        <taxon>Streptosporangiales</taxon>
        <taxon>Thermomonosporaceae</taxon>
        <taxon>Actinoallomurus</taxon>
    </lineage>
</organism>
<evidence type="ECO:0000256" key="1">
    <source>
        <dbReference type="ARBA" id="ARBA00001974"/>
    </source>
</evidence>
<dbReference type="Pfam" id="PF01565">
    <property type="entry name" value="FAD_binding_4"/>
    <property type="match status" value="1"/>
</dbReference>
<evidence type="ECO:0000313" key="9">
    <source>
        <dbReference type="Proteomes" id="UP001501822"/>
    </source>
</evidence>
<feature type="region of interest" description="Disordered" evidence="6">
    <location>
        <begin position="1"/>
        <end position="30"/>
    </location>
</feature>
<dbReference type="EMBL" id="BAAABM010000024">
    <property type="protein sequence ID" value="GAA0340709.1"/>
    <property type="molecule type" value="Genomic_DNA"/>
</dbReference>
<dbReference type="InterPro" id="IPR016169">
    <property type="entry name" value="FAD-bd_PCMH_sub2"/>
</dbReference>
<comment type="similarity">
    <text evidence="2">Belongs to the oxygen-dependent FAD-linked oxidoreductase family.</text>
</comment>
<evidence type="ECO:0000256" key="4">
    <source>
        <dbReference type="ARBA" id="ARBA00022827"/>
    </source>
</evidence>
<dbReference type="SUPFAM" id="SSF56176">
    <property type="entry name" value="FAD-binding/transporter-associated domain-like"/>
    <property type="match status" value="1"/>
</dbReference>
<evidence type="ECO:0000256" key="2">
    <source>
        <dbReference type="ARBA" id="ARBA00005466"/>
    </source>
</evidence>
<dbReference type="InterPro" id="IPR016167">
    <property type="entry name" value="FAD-bd_PCMH_sub1"/>
</dbReference>
<keyword evidence="5" id="KW-0560">Oxidoreductase</keyword>
<keyword evidence="3" id="KW-0285">Flavoprotein</keyword>
<proteinExistence type="inferred from homology"/>
<dbReference type="InterPro" id="IPR006093">
    <property type="entry name" value="Oxy_OxRdtase_FAD_BS"/>
</dbReference>
<dbReference type="Proteomes" id="UP001501822">
    <property type="component" value="Unassembled WGS sequence"/>
</dbReference>
<accession>A0ABN0WL01</accession>
<evidence type="ECO:0000259" key="7">
    <source>
        <dbReference type="PROSITE" id="PS51387"/>
    </source>
</evidence>
<dbReference type="PROSITE" id="PS51387">
    <property type="entry name" value="FAD_PCMH"/>
    <property type="match status" value="1"/>
</dbReference>
<dbReference type="InterPro" id="IPR006094">
    <property type="entry name" value="Oxid_FAD_bind_N"/>
</dbReference>
<evidence type="ECO:0000256" key="3">
    <source>
        <dbReference type="ARBA" id="ARBA00022630"/>
    </source>
</evidence>
<gene>
    <name evidence="8" type="ORF">GCM10010151_32910</name>
</gene>
<dbReference type="Gene3D" id="3.30.465.10">
    <property type="match status" value="1"/>
</dbReference>
<comment type="caution">
    <text evidence="8">The sequence shown here is derived from an EMBL/GenBank/DDBJ whole genome shotgun (WGS) entry which is preliminary data.</text>
</comment>
<dbReference type="PANTHER" id="PTHR42973:SF39">
    <property type="entry name" value="FAD-BINDING PCMH-TYPE DOMAIN-CONTAINING PROTEIN"/>
    <property type="match status" value="1"/>
</dbReference>
<feature type="compositionally biased region" description="Basic and acidic residues" evidence="6">
    <location>
        <begin position="8"/>
        <end position="20"/>
    </location>
</feature>
<dbReference type="InterPro" id="IPR050416">
    <property type="entry name" value="FAD-linked_Oxidoreductase"/>
</dbReference>
<name>A0ABN0WL01_9ACTN</name>
<evidence type="ECO:0000256" key="6">
    <source>
        <dbReference type="SAM" id="MobiDB-lite"/>
    </source>
</evidence>
<evidence type="ECO:0000313" key="8">
    <source>
        <dbReference type="EMBL" id="GAA0340709.1"/>
    </source>
</evidence>
<dbReference type="InterPro" id="IPR036318">
    <property type="entry name" value="FAD-bd_PCMH-like_sf"/>
</dbReference>
<keyword evidence="4" id="KW-0274">FAD</keyword>
<sequence>MAGMNETTSRDLDRLRERAHGPVHLPETDGYDGERLGFQRLAPHRPAVIVGAAGAEDVRAAVEYAAARGRRVAVQATGHGLGHALRDGVLIGTRRMSEVRVDPEARTAFVAAGATWRDVIEAAAPYGLAPLSGSSPGVGAVSYTLGGGVGLVARRHGFAADHVRRFDLVTADGRLRTVTADSEPDLFWALRGGGRGLGVVTGMEVELLPIARLFGGGVYFDLARVPDALKGWRRWTETVPEELTSGLTALCYPDLPMVPEELRGRHVAHVQVAYLGTETEGRELVEPLRALGPRLRETLRDLPYTESGAIFAEPDRPHGYRSQNRLLRGFDPAALTSLPRSAGPAAPMMCVVGLRHLGGALARPPEIANAVGHREAAYLLNVLSLVEPGEEGKARALHEEVLAPFAADALGRSLNFSYGPLEEDELRSAFAPETYRRLAGLRAAWDPDGVFQV</sequence>
<dbReference type="Gene3D" id="3.30.43.10">
    <property type="entry name" value="Uridine Diphospho-n-acetylenolpyruvylglucosamine Reductase, domain 2"/>
    <property type="match status" value="1"/>
</dbReference>
<feature type="domain" description="FAD-binding PCMH-type" evidence="7">
    <location>
        <begin position="41"/>
        <end position="210"/>
    </location>
</feature>
<evidence type="ECO:0000256" key="5">
    <source>
        <dbReference type="ARBA" id="ARBA00023002"/>
    </source>
</evidence>
<keyword evidence="9" id="KW-1185">Reference proteome</keyword>
<comment type="cofactor">
    <cofactor evidence="1">
        <name>FAD</name>
        <dbReference type="ChEBI" id="CHEBI:57692"/>
    </cofactor>
</comment>